<dbReference type="SUPFAM" id="SSF51197">
    <property type="entry name" value="Clavaminate synthase-like"/>
    <property type="match status" value="1"/>
</dbReference>
<dbReference type="InterPro" id="IPR005123">
    <property type="entry name" value="Oxoglu/Fe-dep_dioxygenase_dom"/>
</dbReference>
<dbReference type="Pfam" id="PF03171">
    <property type="entry name" value="2OG-FeII_Oxy"/>
    <property type="match status" value="1"/>
</dbReference>
<evidence type="ECO:0000256" key="3">
    <source>
        <dbReference type="ARBA" id="ARBA00022723"/>
    </source>
</evidence>
<dbReference type="PROSITE" id="PS51471">
    <property type="entry name" value="FE2OG_OXY"/>
    <property type="match status" value="1"/>
</dbReference>
<dbReference type="InterPro" id="IPR044861">
    <property type="entry name" value="IPNS-like_FE2OG_OXY"/>
</dbReference>
<keyword evidence="11" id="KW-1185">Reference proteome</keyword>
<dbReference type="PANTHER" id="PTHR10209:SF846">
    <property type="entry name" value="OXYGENASE FAMILY OXIDOREDUCTASE, PUTATIVE-RELATED"/>
    <property type="match status" value="1"/>
</dbReference>
<comment type="cofactor">
    <cofactor evidence="1">
        <name>Fe cation</name>
        <dbReference type="ChEBI" id="CHEBI:24875"/>
    </cofactor>
</comment>
<keyword evidence="5 6" id="KW-0408">Iron</keyword>
<dbReference type="HOGENOM" id="CLU_010119_0_0_1"/>
<keyword evidence="4 6" id="KW-0560">Oxidoreductase</keyword>
<evidence type="ECO:0000256" key="5">
    <source>
        <dbReference type="ARBA" id="ARBA00023004"/>
    </source>
</evidence>
<dbReference type="PANTHER" id="PTHR10209">
    <property type="entry name" value="OXIDOREDUCTASE, 2OG-FE II OXYGENASE FAMILY PROTEIN"/>
    <property type="match status" value="1"/>
</dbReference>
<gene>
    <name evidence="10" type="primary">25494048</name>
    <name evidence="8" type="ordered locus">MTR_4g117880</name>
    <name evidence="9" type="ORF">MtrunA17_Chr4g0066121</name>
</gene>
<reference evidence="8 11" key="1">
    <citation type="journal article" date="2011" name="Nature">
        <title>The Medicago genome provides insight into the evolution of rhizobial symbioses.</title>
        <authorList>
            <person name="Young N.D."/>
            <person name="Debelle F."/>
            <person name="Oldroyd G.E."/>
            <person name="Geurts R."/>
            <person name="Cannon S.B."/>
            <person name="Udvardi M.K."/>
            <person name="Benedito V.A."/>
            <person name="Mayer K.F."/>
            <person name="Gouzy J."/>
            <person name="Schoof H."/>
            <person name="Van de Peer Y."/>
            <person name="Proost S."/>
            <person name="Cook D.R."/>
            <person name="Meyers B.C."/>
            <person name="Spannagl M."/>
            <person name="Cheung F."/>
            <person name="De Mita S."/>
            <person name="Krishnakumar V."/>
            <person name="Gundlach H."/>
            <person name="Zhou S."/>
            <person name="Mudge J."/>
            <person name="Bharti A.K."/>
            <person name="Murray J.D."/>
            <person name="Naoumkina M.A."/>
            <person name="Rosen B."/>
            <person name="Silverstein K.A."/>
            <person name="Tang H."/>
            <person name="Rombauts S."/>
            <person name="Zhao P.X."/>
            <person name="Zhou P."/>
            <person name="Barbe V."/>
            <person name="Bardou P."/>
            <person name="Bechner M."/>
            <person name="Bellec A."/>
            <person name="Berger A."/>
            <person name="Berges H."/>
            <person name="Bidwell S."/>
            <person name="Bisseling T."/>
            <person name="Choisne N."/>
            <person name="Couloux A."/>
            <person name="Denny R."/>
            <person name="Deshpande S."/>
            <person name="Dai X."/>
            <person name="Doyle J.J."/>
            <person name="Dudez A.M."/>
            <person name="Farmer A.D."/>
            <person name="Fouteau S."/>
            <person name="Franken C."/>
            <person name="Gibelin C."/>
            <person name="Gish J."/>
            <person name="Goldstein S."/>
            <person name="Gonzalez A.J."/>
            <person name="Green P.J."/>
            <person name="Hallab A."/>
            <person name="Hartog M."/>
            <person name="Hua A."/>
            <person name="Humphray S.J."/>
            <person name="Jeong D.H."/>
            <person name="Jing Y."/>
            <person name="Jocker A."/>
            <person name="Kenton S.M."/>
            <person name="Kim D.J."/>
            <person name="Klee K."/>
            <person name="Lai H."/>
            <person name="Lang C."/>
            <person name="Lin S."/>
            <person name="Macmil S.L."/>
            <person name="Magdelenat G."/>
            <person name="Matthews L."/>
            <person name="McCorrison J."/>
            <person name="Monaghan E.L."/>
            <person name="Mun J.H."/>
            <person name="Najar F.Z."/>
            <person name="Nicholson C."/>
            <person name="Noirot C."/>
            <person name="O'Bleness M."/>
            <person name="Paule C.R."/>
            <person name="Poulain J."/>
            <person name="Prion F."/>
            <person name="Qin B."/>
            <person name="Qu C."/>
            <person name="Retzel E.F."/>
            <person name="Riddle C."/>
            <person name="Sallet E."/>
            <person name="Samain S."/>
            <person name="Samson N."/>
            <person name="Sanders I."/>
            <person name="Saurat O."/>
            <person name="Scarpelli C."/>
            <person name="Schiex T."/>
            <person name="Segurens B."/>
            <person name="Severin A.J."/>
            <person name="Sherrier D.J."/>
            <person name="Shi R."/>
            <person name="Sims S."/>
            <person name="Singer S.R."/>
            <person name="Sinharoy S."/>
            <person name="Sterck L."/>
            <person name="Viollet A."/>
            <person name="Wang B.B."/>
            <person name="Wang K."/>
            <person name="Wang M."/>
            <person name="Wang X."/>
            <person name="Warfsmann J."/>
            <person name="Weissenbach J."/>
            <person name="White D.D."/>
            <person name="White J.D."/>
            <person name="Wiley G.B."/>
            <person name="Wincker P."/>
            <person name="Xing Y."/>
            <person name="Yang L."/>
            <person name="Yao Z."/>
            <person name="Ying F."/>
            <person name="Zhai J."/>
            <person name="Zhou L."/>
            <person name="Zuber A."/>
            <person name="Denarie J."/>
            <person name="Dixon R.A."/>
            <person name="May G.D."/>
            <person name="Schwartz D.C."/>
            <person name="Rogers J."/>
            <person name="Quetier F."/>
            <person name="Town C.D."/>
            <person name="Roe B.A."/>
        </authorList>
    </citation>
    <scope>NUCLEOTIDE SEQUENCE [LARGE SCALE GENOMIC DNA]</scope>
    <source>
        <strain evidence="8">A17</strain>
        <strain evidence="10 11">cv. Jemalong A17</strain>
    </source>
</reference>
<name>A0A072UT40_MEDTR</name>
<evidence type="ECO:0000313" key="8">
    <source>
        <dbReference type="EMBL" id="KEH32248.1"/>
    </source>
</evidence>
<dbReference type="GO" id="GO:0050590">
    <property type="term" value="F:desacetoxyvindoline 4-hydroxylase activity"/>
    <property type="evidence" value="ECO:0007669"/>
    <property type="project" value="UniProtKB-EC"/>
</dbReference>
<dbReference type="Gramene" id="rna26950">
    <property type="protein sequence ID" value="RHN64163.1"/>
    <property type="gene ID" value="gene26950"/>
</dbReference>
<evidence type="ECO:0000313" key="9">
    <source>
        <dbReference type="EMBL" id="RHN64163.1"/>
    </source>
</evidence>
<feature type="domain" description="Fe2OG dioxygenase" evidence="7">
    <location>
        <begin position="212"/>
        <end position="314"/>
    </location>
</feature>
<dbReference type="InterPro" id="IPR027443">
    <property type="entry name" value="IPNS-like_sf"/>
</dbReference>
<sequence length="366" mass="41126">MGTTDTTKPNFDSILSERKAFDETKASVKGFVDEGIKKIPSFFHHQPDKNEIAYNNCHVLPIIDLADIDNKDPIIHQKIIDKLKEACETWGFFQVVNHGIPLNILEELKDGIKRFHEQDPEVKKDLYTTDPKGPFTYNSNIGGLSNSPALNWRDTFICFLAPDTPKPEDFPLVCRDILIEYSKQMMNLGFLLFELLSEALGLNPNHLKDMGCVEGLIAACHYYPPCPEPDLTVGLKKHSDTGFLAVVLQDHIGGLQVLYQDKWVDVKPIHGSLVVNVGDLLQLITNDKFKSVEHRVVANQVGPRISAACFFYNGHKLSSRLYGPIKELLSEDNPPKYRETTIGDYAVYSPAAKRLGCTSVLSHYKI</sequence>
<dbReference type="Gene3D" id="2.60.120.330">
    <property type="entry name" value="B-lactam Antibiotic, Isopenicillin N Synthase, Chain"/>
    <property type="match status" value="1"/>
</dbReference>
<protein>
    <submittedName>
        <fullName evidence="8">1-aminocyclopropane-1-carboxylate oxidase-like protein</fullName>
    </submittedName>
    <submittedName>
        <fullName evidence="9">Putative deacetoxyvindoline 4-hydroxylase</fullName>
        <ecNumber evidence="9">1.14.11.20</ecNumber>
    </submittedName>
</protein>
<evidence type="ECO:0000313" key="10">
    <source>
        <dbReference type="EnsemblPlants" id="KEH32248"/>
    </source>
</evidence>
<dbReference type="FunFam" id="2.60.120.330:FF:000005">
    <property type="entry name" value="1-aminocyclopropane-1-carboxylate oxidase homolog 1"/>
    <property type="match status" value="1"/>
</dbReference>
<dbReference type="KEGG" id="mtr:25494048"/>
<evidence type="ECO:0000256" key="1">
    <source>
        <dbReference type="ARBA" id="ARBA00001962"/>
    </source>
</evidence>
<dbReference type="EC" id="1.14.11.20" evidence="9"/>
<proteinExistence type="inferred from homology"/>
<evidence type="ECO:0000313" key="12">
    <source>
        <dbReference type="Proteomes" id="UP000265566"/>
    </source>
</evidence>
<dbReference type="Pfam" id="PF14226">
    <property type="entry name" value="DIOX_N"/>
    <property type="match status" value="1"/>
</dbReference>
<dbReference type="EMBL" id="PSQE01000004">
    <property type="protein sequence ID" value="RHN64163.1"/>
    <property type="molecule type" value="Genomic_DNA"/>
</dbReference>
<reference evidence="8 11" key="2">
    <citation type="journal article" date="2014" name="BMC Genomics">
        <title>An improved genome release (version Mt4.0) for the model legume Medicago truncatula.</title>
        <authorList>
            <person name="Tang H."/>
            <person name="Krishnakumar V."/>
            <person name="Bidwell S."/>
            <person name="Rosen B."/>
            <person name="Chan A."/>
            <person name="Zhou S."/>
            <person name="Gentzbittel L."/>
            <person name="Childs K.L."/>
            <person name="Yandell M."/>
            <person name="Gundlach H."/>
            <person name="Mayer K.F."/>
            <person name="Schwartz D.C."/>
            <person name="Town C.D."/>
        </authorList>
    </citation>
    <scope>GENOME REANNOTATION</scope>
    <source>
        <strain evidence="8">A17</strain>
        <strain evidence="10 11">cv. Jemalong A17</strain>
    </source>
</reference>
<evidence type="ECO:0000256" key="2">
    <source>
        <dbReference type="ARBA" id="ARBA00008056"/>
    </source>
</evidence>
<accession>A0A072UT40</accession>
<keyword evidence="3 6" id="KW-0479">Metal-binding</keyword>
<organism evidence="8 11">
    <name type="scientific">Medicago truncatula</name>
    <name type="common">Barrel medic</name>
    <name type="synonym">Medicago tribuloides</name>
    <dbReference type="NCBI Taxonomy" id="3880"/>
    <lineage>
        <taxon>Eukaryota</taxon>
        <taxon>Viridiplantae</taxon>
        <taxon>Streptophyta</taxon>
        <taxon>Embryophyta</taxon>
        <taxon>Tracheophyta</taxon>
        <taxon>Spermatophyta</taxon>
        <taxon>Magnoliopsida</taxon>
        <taxon>eudicotyledons</taxon>
        <taxon>Gunneridae</taxon>
        <taxon>Pentapetalae</taxon>
        <taxon>rosids</taxon>
        <taxon>fabids</taxon>
        <taxon>Fabales</taxon>
        <taxon>Fabaceae</taxon>
        <taxon>Papilionoideae</taxon>
        <taxon>50 kb inversion clade</taxon>
        <taxon>NPAAA clade</taxon>
        <taxon>Hologalegina</taxon>
        <taxon>IRL clade</taxon>
        <taxon>Trifolieae</taxon>
        <taxon>Medicago</taxon>
    </lineage>
</organism>
<dbReference type="Proteomes" id="UP000002051">
    <property type="component" value="Chromosome 4"/>
</dbReference>
<dbReference type="Proteomes" id="UP000265566">
    <property type="component" value="Chromosome 4"/>
</dbReference>
<dbReference type="AlphaFoldDB" id="A0A072UT40"/>
<evidence type="ECO:0000256" key="6">
    <source>
        <dbReference type="RuleBase" id="RU003682"/>
    </source>
</evidence>
<dbReference type="InterPro" id="IPR026992">
    <property type="entry name" value="DIOX_N"/>
</dbReference>
<dbReference type="GO" id="GO:0046872">
    <property type="term" value="F:metal ion binding"/>
    <property type="evidence" value="ECO:0007669"/>
    <property type="project" value="UniProtKB-KW"/>
</dbReference>
<reference evidence="12" key="4">
    <citation type="journal article" date="2018" name="Nat. Plants">
        <title>Whole-genome landscape of Medicago truncatula symbiotic genes.</title>
        <authorList>
            <person name="Pecrix Y."/>
            <person name="Staton S.E."/>
            <person name="Sallet E."/>
            <person name="Lelandais-Briere C."/>
            <person name="Moreau S."/>
            <person name="Carrere S."/>
            <person name="Blein T."/>
            <person name="Jardinaud M.F."/>
            <person name="Latrasse D."/>
            <person name="Zouine M."/>
            <person name="Zahm M."/>
            <person name="Kreplak J."/>
            <person name="Mayjonade B."/>
            <person name="Satge C."/>
            <person name="Perez M."/>
            <person name="Cauet S."/>
            <person name="Marande W."/>
            <person name="Chantry-Darmon C."/>
            <person name="Lopez-Roques C."/>
            <person name="Bouchez O."/>
            <person name="Berard A."/>
            <person name="Debelle F."/>
            <person name="Munos S."/>
            <person name="Bendahmane A."/>
            <person name="Berges H."/>
            <person name="Niebel A."/>
            <person name="Buitink J."/>
            <person name="Frugier F."/>
            <person name="Benhamed M."/>
            <person name="Crespi M."/>
            <person name="Gouzy J."/>
            <person name="Gamas P."/>
        </authorList>
    </citation>
    <scope>NUCLEOTIDE SEQUENCE [LARGE SCALE GENOMIC DNA]</scope>
    <source>
        <strain evidence="12">cv. Jemalong A17</strain>
    </source>
</reference>
<dbReference type="OrthoDB" id="288590at2759"/>
<evidence type="ECO:0000313" key="11">
    <source>
        <dbReference type="Proteomes" id="UP000002051"/>
    </source>
</evidence>
<evidence type="ECO:0000259" key="7">
    <source>
        <dbReference type="PROSITE" id="PS51471"/>
    </source>
</evidence>
<reference evidence="9" key="5">
    <citation type="journal article" date="2018" name="Nat. Plants">
        <title>Whole-genome landscape of Medicago truncatula symbiotic genes.</title>
        <authorList>
            <person name="Pecrix Y."/>
            <person name="Gamas P."/>
            <person name="Carrere S."/>
        </authorList>
    </citation>
    <scope>NUCLEOTIDE SEQUENCE</scope>
    <source>
        <tissue evidence="9">Leaves</tissue>
    </source>
</reference>
<dbReference type="STRING" id="3880.A0A072UT40"/>
<dbReference type="EnsemblPlants" id="KEH32248">
    <property type="protein sequence ID" value="KEH32248"/>
    <property type="gene ID" value="MTR_4g117880"/>
</dbReference>
<evidence type="ECO:0000256" key="4">
    <source>
        <dbReference type="ARBA" id="ARBA00023002"/>
    </source>
</evidence>
<dbReference type="EMBL" id="CM001220">
    <property type="protein sequence ID" value="KEH32248.1"/>
    <property type="molecule type" value="Genomic_DNA"/>
</dbReference>
<reference evidence="10" key="3">
    <citation type="submission" date="2015-04" db="UniProtKB">
        <authorList>
            <consortium name="EnsemblPlants"/>
        </authorList>
    </citation>
    <scope>IDENTIFICATION</scope>
    <source>
        <strain evidence="10">cv. Jemalong A17</strain>
    </source>
</reference>
<comment type="similarity">
    <text evidence="2 6">Belongs to the iron/ascorbate-dependent oxidoreductase family.</text>
</comment>